<dbReference type="Gene3D" id="2.60.120.40">
    <property type="match status" value="1"/>
</dbReference>
<dbReference type="Pfam" id="PF00386">
    <property type="entry name" value="C1q"/>
    <property type="match status" value="1"/>
</dbReference>
<dbReference type="PANTHER" id="PTHR22923">
    <property type="entry name" value="CEREBELLIN-RELATED"/>
    <property type="match status" value="1"/>
</dbReference>
<evidence type="ECO:0000256" key="2">
    <source>
        <dbReference type="ARBA" id="ARBA00022525"/>
    </source>
</evidence>
<feature type="chain" id="PRO_5024464700" description="C1q domain-containing protein" evidence="5">
    <location>
        <begin position="39"/>
        <end position="249"/>
    </location>
</feature>
<organism evidence="7 8">
    <name type="scientific">Pangasianodon hypophthalmus</name>
    <name type="common">Striped catfish</name>
    <name type="synonym">Helicophagus hypophthalmus</name>
    <dbReference type="NCBI Taxonomy" id="310915"/>
    <lineage>
        <taxon>Eukaryota</taxon>
        <taxon>Metazoa</taxon>
        <taxon>Chordata</taxon>
        <taxon>Craniata</taxon>
        <taxon>Vertebrata</taxon>
        <taxon>Euteleostomi</taxon>
        <taxon>Actinopterygii</taxon>
        <taxon>Neopterygii</taxon>
        <taxon>Teleostei</taxon>
        <taxon>Ostariophysi</taxon>
        <taxon>Siluriformes</taxon>
        <taxon>Pangasiidae</taxon>
        <taxon>Pangasianodon</taxon>
    </lineage>
</organism>
<dbReference type="AlphaFoldDB" id="A0A5N5PLF6"/>
<evidence type="ECO:0000313" key="7">
    <source>
        <dbReference type="EMBL" id="KAB5579746.1"/>
    </source>
</evidence>
<dbReference type="SUPFAM" id="SSF49842">
    <property type="entry name" value="TNF-like"/>
    <property type="match status" value="1"/>
</dbReference>
<protein>
    <recommendedName>
        <fullName evidence="6">C1q domain-containing protein</fullName>
    </recommendedName>
</protein>
<dbReference type="PANTHER" id="PTHR22923:SF102">
    <property type="entry name" value="CEREBELLIN 13-RELATED"/>
    <property type="match status" value="1"/>
</dbReference>
<name>A0A5N5PLF6_PANHP</name>
<proteinExistence type="predicted"/>
<dbReference type="Proteomes" id="UP000327468">
    <property type="component" value="Chromosome 4"/>
</dbReference>
<dbReference type="SMART" id="SM00110">
    <property type="entry name" value="C1Q"/>
    <property type="match status" value="1"/>
</dbReference>
<comment type="subcellular location">
    <subcellularLocation>
        <location evidence="1">Secreted</location>
    </subcellularLocation>
</comment>
<reference evidence="7 8" key="1">
    <citation type="submission" date="2019-06" db="EMBL/GenBank/DDBJ databases">
        <title>A chromosome-scale genome assembly of the striped catfish, Pangasianodon hypophthalmus.</title>
        <authorList>
            <person name="Wen M."/>
            <person name="Zahm M."/>
            <person name="Roques C."/>
            <person name="Cabau C."/>
            <person name="Klopp C."/>
            <person name="Donnadieu C."/>
            <person name="Jouanno E."/>
            <person name="Avarre J.-C."/>
            <person name="Campet M."/>
            <person name="Ha T.T.T."/>
            <person name="Dugue R."/>
            <person name="Lampietro C."/>
            <person name="Louis A."/>
            <person name="Herpin A."/>
            <person name="Echchiki A."/>
            <person name="Berthelot C."/>
            <person name="Parey E."/>
            <person name="Roest-Crollius H."/>
            <person name="Braasch I."/>
            <person name="Postlethwait J."/>
            <person name="Bobe J."/>
            <person name="Montfort J."/>
            <person name="Bouchez O."/>
            <person name="Begum T."/>
            <person name="Schartl M."/>
            <person name="Guiguen Y."/>
        </authorList>
    </citation>
    <scope>NUCLEOTIDE SEQUENCE [LARGE SCALE GENOMIC DNA]</scope>
    <source>
        <strain evidence="7 8">Indonesia</strain>
        <tissue evidence="7">Blood</tissue>
    </source>
</reference>
<evidence type="ECO:0000256" key="3">
    <source>
        <dbReference type="ARBA" id="ARBA00022729"/>
    </source>
</evidence>
<dbReference type="GO" id="GO:0005576">
    <property type="term" value="C:extracellular region"/>
    <property type="evidence" value="ECO:0007669"/>
    <property type="project" value="UniProtKB-SubCell"/>
</dbReference>
<keyword evidence="4" id="KW-0175">Coiled coil</keyword>
<evidence type="ECO:0000313" key="8">
    <source>
        <dbReference type="Proteomes" id="UP000327468"/>
    </source>
</evidence>
<dbReference type="Gene3D" id="1.20.5.340">
    <property type="match status" value="1"/>
</dbReference>
<keyword evidence="8" id="KW-1185">Reference proteome</keyword>
<feature type="signal peptide" evidence="5">
    <location>
        <begin position="1"/>
        <end position="38"/>
    </location>
</feature>
<keyword evidence="2" id="KW-0964">Secreted</keyword>
<comment type="caution">
    <text evidence="7">The sequence shown here is derived from an EMBL/GenBank/DDBJ whole genome shotgun (WGS) entry which is preliminary data.</text>
</comment>
<evidence type="ECO:0000256" key="5">
    <source>
        <dbReference type="SAM" id="SignalP"/>
    </source>
</evidence>
<dbReference type="PROSITE" id="PS50871">
    <property type="entry name" value="C1Q"/>
    <property type="match status" value="1"/>
</dbReference>
<dbReference type="InterPro" id="IPR008983">
    <property type="entry name" value="Tumour_necrosis_fac-like_dom"/>
</dbReference>
<feature type="coiled-coil region" evidence="4">
    <location>
        <begin position="48"/>
        <end position="117"/>
    </location>
</feature>
<gene>
    <name evidence="7" type="ORF">PHYPO_G00198560</name>
</gene>
<evidence type="ECO:0000256" key="4">
    <source>
        <dbReference type="SAM" id="Coils"/>
    </source>
</evidence>
<evidence type="ECO:0000256" key="1">
    <source>
        <dbReference type="ARBA" id="ARBA00004613"/>
    </source>
</evidence>
<dbReference type="PRINTS" id="PR00007">
    <property type="entry name" value="COMPLEMNTC1Q"/>
</dbReference>
<accession>A0A5N5PLF6</accession>
<feature type="domain" description="C1q" evidence="6">
    <location>
        <begin position="111"/>
        <end position="249"/>
    </location>
</feature>
<keyword evidence="3 5" id="KW-0732">Signal</keyword>
<dbReference type="EMBL" id="VFJC01000005">
    <property type="protein sequence ID" value="KAB5579746.1"/>
    <property type="molecule type" value="Genomic_DNA"/>
</dbReference>
<dbReference type="InterPro" id="IPR001073">
    <property type="entry name" value="C1q_dom"/>
</dbReference>
<dbReference type="InterPro" id="IPR050822">
    <property type="entry name" value="Cerebellin_Synaptic_Org"/>
</dbReference>
<sequence length="249" mass="27389">MSSNVLMKKLQLGLSTVQPNMLIIAQLVLLLCACCAQTQDFMTPNVNILNEIGKIKNLEERLKTAEDKMQSQTTLVNELTSKLKELGSENGVLNMTVQTLQDEVETLQKENEARKVAFSASLLASGEGNTGPYSSVPPTLIYKKVATNFGNGYDSNTGIFTAPVKGVYYFRFYAHCHGGIKMAVSLYKNGAVQCSVFSWKPITNGNASNGIVLTLEKGDQIFTRLWEQSWVYDDPAGYTSFGGFLLFPL</sequence>
<evidence type="ECO:0000259" key="6">
    <source>
        <dbReference type="PROSITE" id="PS50871"/>
    </source>
</evidence>